<dbReference type="InterPro" id="IPR017956">
    <property type="entry name" value="AT_hook_DNA-bd_motif"/>
</dbReference>
<name>A0AAV9EAU5_ACOCL</name>
<feature type="compositionally biased region" description="Basic residues" evidence="1">
    <location>
        <begin position="1"/>
        <end position="13"/>
    </location>
</feature>
<accession>A0AAV9EAU5</accession>
<evidence type="ECO:0000313" key="3">
    <source>
        <dbReference type="Proteomes" id="UP001180020"/>
    </source>
</evidence>
<feature type="region of interest" description="Disordered" evidence="1">
    <location>
        <begin position="1"/>
        <end position="66"/>
    </location>
</feature>
<organism evidence="2 3">
    <name type="scientific">Acorus calamus</name>
    <name type="common">Sweet flag</name>
    <dbReference type="NCBI Taxonomy" id="4465"/>
    <lineage>
        <taxon>Eukaryota</taxon>
        <taxon>Viridiplantae</taxon>
        <taxon>Streptophyta</taxon>
        <taxon>Embryophyta</taxon>
        <taxon>Tracheophyta</taxon>
        <taxon>Spermatophyta</taxon>
        <taxon>Magnoliopsida</taxon>
        <taxon>Liliopsida</taxon>
        <taxon>Acoraceae</taxon>
        <taxon>Acorus</taxon>
    </lineage>
</organism>
<dbReference type="AlphaFoldDB" id="A0AAV9EAU5"/>
<dbReference type="Proteomes" id="UP001180020">
    <property type="component" value="Unassembled WGS sequence"/>
</dbReference>
<dbReference type="SMART" id="SM00384">
    <property type="entry name" value="AT_hook"/>
    <property type="match status" value="2"/>
</dbReference>
<protein>
    <submittedName>
        <fullName evidence="2">Uncharacterized protein</fullName>
    </submittedName>
</protein>
<dbReference type="Pfam" id="PF02178">
    <property type="entry name" value="AT_hook"/>
    <property type="match status" value="2"/>
</dbReference>
<keyword evidence="3" id="KW-1185">Reference proteome</keyword>
<gene>
    <name evidence="2" type="ORF">QJS10_CPA08g00325</name>
</gene>
<dbReference type="EMBL" id="JAUJYO010000008">
    <property type="protein sequence ID" value="KAK1310489.1"/>
    <property type="molecule type" value="Genomic_DNA"/>
</dbReference>
<reference evidence="2" key="1">
    <citation type="journal article" date="2023" name="Nat. Commun.">
        <title>Diploid and tetraploid genomes of Acorus and the evolution of monocots.</title>
        <authorList>
            <person name="Ma L."/>
            <person name="Liu K.W."/>
            <person name="Li Z."/>
            <person name="Hsiao Y.Y."/>
            <person name="Qi Y."/>
            <person name="Fu T."/>
            <person name="Tang G.D."/>
            <person name="Zhang D."/>
            <person name="Sun W.H."/>
            <person name="Liu D.K."/>
            <person name="Li Y."/>
            <person name="Chen G.Z."/>
            <person name="Liu X.D."/>
            <person name="Liao X.Y."/>
            <person name="Jiang Y.T."/>
            <person name="Yu X."/>
            <person name="Hao Y."/>
            <person name="Huang J."/>
            <person name="Zhao X.W."/>
            <person name="Ke S."/>
            <person name="Chen Y.Y."/>
            <person name="Wu W.L."/>
            <person name="Hsu J.L."/>
            <person name="Lin Y.F."/>
            <person name="Huang M.D."/>
            <person name="Li C.Y."/>
            <person name="Huang L."/>
            <person name="Wang Z.W."/>
            <person name="Zhao X."/>
            <person name="Zhong W.Y."/>
            <person name="Peng D.H."/>
            <person name="Ahmad S."/>
            <person name="Lan S."/>
            <person name="Zhang J.S."/>
            <person name="Tsai W.C."/>
            <person name="Van de Peer Y."/>
            <person name="Liu Z.J."/>
        </authorList>
    </citation>
    <scope>NUCLEOTIDE SEQUENCE</scope>
    <source>
        <strain evidence="2">CP</strain>
    </source>
</reference>
<evidence type="ECO:0000256" key="1">
    <source>
        <dbReference type="SAM" id="MobiDB-lite"/>
    </source>
</evidence>
<feature type="compositionally biased region" description="Basic and acidic residues" evidence="1">
    <location>
        <begin position="42"/>
        <end position="55"/>
    </location>
</feature>
<dbReference type="GO" id="GO:0003677">
    <property type="term" value="F:DNA binding"/>
    <property type="evidence" value="ECO:0007669"/>
    <property type="project" value="InterPro"/>
</dbReference>
<evidence type="ECO:0000313" key="2">
    <source>
        <dbReference type="EMBL" id="KAK1310489.1"/>
    </source>
</evidence>
<comment type="caution">
    <text evidence="2">The sequence shown here is derived from an EMBL/GenBank/DDBJ whole genome shotgun (WGS) entry which is preliminary data.</text>
</comment>
<reference evidence="2" key="2">
    <citation type="submission" date="2023-06" db="EMBL/GenBank/DDBJ databases">
        <authorList>
            <person name="Ma L."/>
            <person name="Liu K.-W."/>
            <person name="Li Z."/>
            <person name="Hsiao Y.-Y."/>
            <person name="Qi Y."/>
            <person name="Fu T."/>
            <person name="Tang G."/>
            <person name="Zhang D."/>
            <person name="Sun W.-H."/>
            <person name="Liu D.-K."/>
            <person name="Li Y."/>
            <person name="Chen G.-Z."/>
            <person name="Liu X.-D."/>
            <person name="Liao X.-Y."/>
            <person name="Jiang Y.-T."/>
            <person name="Yu X."/>
            <person name="Hao Y."/>
            <person name="Huang J."/>
            <person name="Zhao X.-W."/>
            <person name="Ke S."/>
            <person name="Chen Y.-Y."/>
            <person name="Wu W.-L."/>
            <person name="Hsu J.-L."/>
            <person name="Lin Y.-F."/>
            <person name="Huang M.-D."/>
            <person name="Li C.-Y."/>
            <person name="Huang L."/>
            <person name="Wang Z.-W."/>
            <person name="Zhao X."/>
            <person name="Zhong W.-Y."/>
            <person name="Peng D.-H."/>
            <person name="Ahmad S."/>
            <person name="Lan S."/>
            <person name="Zhang J.-S."/>
            <person name="Tsai W.-C."/>
            <person name="Van De Peer Y."/>
            <person name="Liu Z.-J."/>
        </authorList>
    </citation>
    <scope>NUCLEOTIDE SEQUENCE</scope>
    <source>
        <strain evidence="2">CP</strain>
        <tissue evidence="2">Leaves</tissue>
    </source>
</reference>
<proteinExistence type="predicted"/>
<sequence length="128" mass="14418">MEGVKRKSGRPKRSSNLQPTINKHEEMEAPPLKRSRGRPRKNILDPKPIEGERIPPHQNGLSIDGCPSFDPARLDSYLETPGWLYKIELPDEIIPEMFVFENCSLKELMKDAPEPSGQDDEIAGPVMG</sequence>